<dbReference type="Gene3D" id="2.60.120.1440">
    <property type="match status" value="1"/>
</dbReference>
<dbReference type="Pfam" id="PF16344">
    <property type="entry name" value="FecR_C"/>
    <property type="match status" value="1"/>
</dbReference>
<feature type="domain" description="FecR protein" evidence="2">
    <location>
        <begin position="182"/>
        <end position="277"/>
    </location>
</feature>
<dbReference type="PANTHER" id="PTHR30273">
    <property type="entry name" value="PERIPLASMIC SIGNAL SENSOR AND SIGMA FACTOR ACTIVATOR FECR-RELATED"/>
    <property type="match status" value="1"/>
</dbReference>
<evidence type="ECO:0000259" key="2">
    <source>
        <dbReference type="Pfam" id="PF04773"/>
    </source>
</evidence>
<keyword evidence="5" id="KW-1185">Reference proteome</keyword>
<protein>
    <submittedName>
        <fullName evidence="4">FecR domain-containing protein</fullName>
    </submittedName>
</protein>
<sequence>MTDLKKCDQLSEQIAAYVTAGGGIIPSELKSWIEENDENRSFFENLIKEESLEASLSRYNTIDMDSAWNKVQQELFPIKASRLKSLWPRIIGVAAAVAIITFGIWFYNSGQPERRSPEFVSGSSDIEAGKNAATLRLPDGKLINLSDTKNGLVIGNNQLHYNDGSAVLDGAQPLSRLEQQFTISTPRGGTYQVTLPDGTKVWLNAASDLTYQTDLKGVVARRVTLTGEAYFEVQKDKTRPFIVSSKLQDVEVLGTHFNIKNYTDDSSIKTTLLEGSVSVSANTKKDRKENSIILKPGEQASLKANQFVVKQVDVMSAVGWKDGLLVFTGENLKSAMEDIERWYGVTVQYELSSPAEIKLEGWISRKSKLSEVLARIESVGDIHFKIQERRVIVVK</sequence>
<dbReference type="GO" id="GO:0016989">
    <property type="term" value="F:sigma factor antagonist activity"/>
    <property type="evidence" value="ECO:0007669"/>
    <property type="project" value="TreeGrafter"/>
</dbReference>
<dbReference type="InterPro" id="IPR006860">
    <property type="entry name" value="FecR"/>
</dbReference>
<dbReference type="Pfam" id="PF04773">
    <property type="entry name" value="FecR"/>
    <property type="match status" value="1"/>
</dbReference>
<dbReference type="FunFam" id="2.60.120.1440:FF:000001">
    <property type="entry name" value="Putative anti-sigma factor"/>
    <property type="match status" value="1"/>
</dbReference>
<dbReference type="PANTHER" id="PTHR30273:SF2">
    <property type="entry name" value="PROTEIN FECR"/>
    <property type="match status" value="1"/>
</dbReference>
<gene>
    <name evidence="4" type="ORF">IZT61_09585</name>
</gene>
<feature type="transmembrane region" description="Helical" evidence="1">
    <location>
        <begin position="86"/>
        <end position="107"/>
    </location>
</feature>
<organism evidence="4 5">
    <name type="scientific">Pedobacter endophyticus</name>
    <dbReference type="NCBI Taxonomy" id="2789740"/>
    <lineage>
        <taxon>Bacteria</taxon>
        <taxon>Pseudomonadati</taxon>
        <taxon>Bacteroidota</taxon>
        <taxon>Sphingobacteriia</taxon>
        <taxon>Sphingobacteriales</taxon>
        <taxon>Sphingobacteriaceae</taxon>
        <taxon>Pedobacter</taxon>
    </lineage>
</organism>
<accession>A0A7S9Q177</accession>
<evidence type="ECO:0000313" key="5">
    <source>
        <dbReference type="Proteomes" id="UP000594759"/>
    </source>
</evidence>
<name>A0A7S9Q177_9SPHI</name>
<dbReference type="AlphaFoldDB" id="A0A7S9Q177"/>
<keyword evidence="1" id="KW-0812">Transmembrane</keyword>
<evidence type="ECO:0000256" key="1">
    <source>
        <dbReference type="SAM" id="Phobius"/>
    </source>
</evidence>
<dbReference type="InterPro" id="IPR012373">
    <property type="entry name" value="Ferrdict_sens_TM"/>
</dbReference>
<dbReference type="Gene3D" id="3.55.50.30">
    <property type="match status" value="1"/>
</dbReference>
<dbReference type="KEGG" id="pex:IZT61_09585"/>
<reference evidence="4 5" key="1">
    <citation type="submission" date="2020-11" db="EMBL/GenBank/DDBJ databases">
        <title>Pedobacter endophytica, an endophytic bacteria isolated form Carex pumila.</title>
        <authorList>
            <person name="Peng Y."/>
            <person name="Jiang L."/>
            <person name="Lee J."/>
        </authorList>
    </citation>
    <scope>NUCLEOTIDE SEQUENCE [LARGE SCALE GENOMIC DNA]</scope>
    <source>
        <strain evidence="4 5">JBR3-12</strain>
    </source>
</reference>
<proteinExistence type="predicted"/>
<dbReference type="EMBL" id="CP064939">
    <property type="protein sequence ID" value="QPH41482.1"/>
    <property type="molecule type" value="Genomic_DNA"/>
</dbReference>
<keyword evidence="1" id="KW-0472">Membrane</keyword>
<feature type="domain" description="Protein FecR C-terminal" evidence="3">
    <location>
        <begin position="325"/>
        <end position="393"/>
    </location>
</feature>
<dbReference type="Proteomes" id="UP000594759">
    <property type="component" value="Chromosome"/>
</dbReference>
<dbReference type="RefSeq" id="WP_196100919.1">
    <property type="nucleotide sequence ID" value="NZ_CP064939.1"/>
</dbReference>
<evidence type="ECO:0000259" key="3">
    <source>
        <dbReference type="Pfam" id="PF16344"/>
    </source>
</evidence>
<keyword evidence="1" id="KW-1133">Transmembrane helix</keyword>
<dbReference type="InterPro" id="IPR032508">
    <property type="entry name" value="FecR_C"/>
</dbReference>
<evidence type="ECO:0000313" key="4">
    <source>
        <dbReference type="EMBL" id="QPH41482.1"/>
    </source>
</evidence>